<gene>
    <name evidence="2" type="ORF">M9458_043979</name>
</gene>
<dbReference type="EMBL" id="JAMKFB020000022">
    <property type="protein sequence ID" value="KAL0160254.1"/>
    <property type="molecule type" value="Genomic_DNA"/>
</dbReference>
<evidence type="ECO:0000256" key="1">
    <source>
        <dbReference type="SAM" id="MobiDB-lite"/>
    </source>
</evidence>
<reference evidence="2 3" key="1">
    <citation type="submission" date="2024-05" db="EMBL/GenBank/DDBJ databases">
        <title>Genome sequencing and assembly of Indian major carp, Cirrhinus mrigala (Hamilton, 1822).</title>
        <authorList>
            <person name="Mohindra V."/>
            <person name="Chowdhury L.M."/>
            <person name="Lal K."/>
            <person name="Jena J.K."/>
        </authorList>
    </citation>
    <scope>NUCLEOTIDE SEQUENCE [LARGE SCALE GENOMIC DNA]</scope>
    <source>
        <strain evidence="2">CM1030</strain>
        <tissue evidence="2">Blood</tissue>
    </source>
</reference>
<feature type="region of interest" description="Disordered" evidence="1">
    <location>
        <begin position="23"/>
        <end position="65"/>
    </location>
</feature>
<feature type="non-terminal residue" evidence="2">
    <location>
        <position position="78"/>
    </location>
</feature>
<feature type="compositionally biased region" description="Low complexity" evidence="1">
    <location>
        <begin position="23"/>
        <end position="38"/>
    </location>
</feature>
<name>A0ABD0NF41_CIRMR</name>
<accession>A0ABD0NF41</accession>
<protein>
    <submittedName>
        <fullName evidence="2">Uncharacterized protein</fullName>
    </submittedName>
</protein>
<dbReference type="Proteomes" id="UP001529510">
    <property type="component" value="Unassembled WGS sequence"/>
</dbReference>
<keyword evidence="3" id="KW-1185">Reference proteome</keyword>
<dbReference type="AlphaFoldDB" id="A0ABD0NF41"/>
<sequence length="78" mass="8296">MMMPAQGNEDFFNALLGGYDSVSGSPVWSPSPSDSGISEDPHSDHIDSPPPTASPTLEPHVGASQARHNLVTNFPFNF</sequence>
<comment type="caution">
    <text evidence="2">The sequence shown here is derived from an EMBL/GenBank/DDBJ whole genome shotgun (WGS) entry which is preliminary data.</text>
</comment>
<evidence type="ECO:0000313" key="2">
    <source>
        <dbReference type="EMBL" id="KAL0160254.1"/>
    </source>
</evidence>
<evidence type="ECO:0000313" key="3">
    <source>
        <dbReference type="Proteomes" id="UP001529510"/>
    </source>
</evidence>
<proteinExistence type="predicted"/>
<organism evidence="2 3">
    <name type="scientific">Cirrhinus mrigala</name>
    <name type="common">Mrigala</name>
    <dbReference type="NCBI Taxonomy" id="683832"/>
    <lineage>
        <taxon>Eukaryota</taxon>
        <taxon>Metazoa</taxon>
        <taxon>Chordata</taxon>
        <taxon>Craniata</taxon>
        <taxon>Vertebrata</taxon>
        <taxon>Euteleostomi</taxon>
        <taxon>Actinopterygii</taxon>
        <taxon>Neopterygii</taxon>
        <taxon>Teleostei</taxon>
        <taxon>Ostariophysi</taxon>
        <taxon>Cypriniformes</taxon>
        <taxon>Cyprinidae</taxon>
        <taxon>Labeoninae</taxon>
        <taxon>Labeonini</taxon>
        <taxon>Cirrhinus</taxon>
    </lineage>
</organism>